<evidence type="ECO:0000259" key="7">
    <source>
        <dbReference type="PROSITE" id="PS50110"/>
    </source>
</evidence>
<reference evidence="8 9" key="1">
    <citation type="submission" date="2018-05" db="EMBL/GenBank/DDBJ databases">
        <title>Paenibacillus flagellatus sp. nov., isolated from selenium mineral soil.</title>
        <authorList>
            <person name="Dai X."/>
        </authorList>
    </citation>
    <scope>NUCLEOTIDE SEQUENCE [LARGE SCALE GENOMIC DNA]</scope>
    <source>
        <strain evidence="8 9">DXL2</strain>
    </source>
</reference>
<feature type="domain" description="HTH luxR-type" evidence="6">
    <location>
        <begin position="159"/>
        <end position="224"/>
    </location>
</feature>
<dbReference type="GO" id="GO:0006355">
    <property type="term" value="P:regulation of DNA-templated transcription"/>
    <property type="evidence" value="ECO:0007669"/>
    <property type="project" value="InterPro"/>
</dbReference>
<proteinExistence type="predicted"/>
<feature type="domain" description="Response regulatory" evidence="7">
    <location>
        <begin position="17"/>
        <end position="133"/>
    </location>
</feature>
<dbReference type="InterPro" id="IPR039420">
    <property type="entry name" value="WalR-like"/>
</dbReference>
<dbReference type="PROSITE" id="PS50043">
    <property type="entry name" value="HTH_LUXR_2"/>
    <property type="match status" value="1"/>
</dbReference>
<gene>
    <name evidence="8" type="ORF">DLM86_20375</name>
</gene>
<dbReference type="PANTHER" id="PTHR43214:SF24">
    <property type="entry name" value="TRANSCRIPTIONAL REGULATORY PROTEIN NARL-RELATED"/>
    <property type="match status" value="1"/>
</dbReference>
<keyword evidence="2" id="KW-0805">Transcription regulation</keyword>
<evidence type="ECO:0000256" key="4">
    <source>
        <dbReference type="ARBA" id="ARBA00023163"/>
    </source>
</evidence>
<dbReference type="CDD" id="cd06170">
    <property type="entry name" value="LuxR_C_like"/>
    <property type="match status" value="1"/>
</dbReference>
<dbReference type="SMART" id="SM00448">
    <property type="entry name" value="REC"/>
    <property type="match status" value="1"/>
</dbReference>
<keyword evidence="9" id="KW-1185">Reference proteome</keyword>
<keyword evidence="1 5" id="KW-0597">Phosphoprotein</keyword>
<name>A0A2V5K3U7_9BACL</name>
<dbReference type="Pfam" id="PF00072">
    <property type="entry name" value="Response_reg"/>
    <property type="match status" value="1"/>
</dbReference>
<evidence type="ECO:0000256" key="2">
    <source>
        <dbReference type="ARBA" id="ARBA00023015"/>
    </source>
</evidence>
<dbReference type="Gene3D" id="3.40.50.2300">
    <property type="match status" value="1"/>
</dbReference>
<dbReference type="InterPro" id="IPR001789">
    <property type="entry name" value="Sig_transdc_resp-reg_receiver"/>
</dbReference>
<dbReference type="InterPro" id="IPR058245">
    <property type="entry name" value="NreC/VraR/RcsB-like_REC"/>
</dbReference>
<dbReference type="CDD" id="cd17535">
    <property type="entry name" value="REC_NarL-like"/>
    <property type="match status" value="1"/>
</dbReference>
<dbReference type="OrthoDB" id="9779069at2"/>
<dbReference type="Proteomes" id="UP000247476">
    <property type="component" value="Unassembled WGS sequence"/>
</dbReference>
<evidence type="ECO:0000256" key="5">
    <source>
        <dbReference type="PROSITE-ProRule" id="PRU00169"/>
    </source>
</evidence>
<dbReference type="PROSITE" id="PS50110">
    <property type="entry name" value="RESPONSE_REGULATORY"/>
    <property type="match status" value="1"/>
</dbReference>
<comment type="caution">
    <text evidence="8">The sequence shown here is derived from an EMBL/GenBank/DDBJ whole genome shotgun (WGS) entry which is preliminary data.</text>
</comment>
<dbReference type="InterPro" id="IPR011006">
    <property type="entry name" value="CheY-like_superfamily"/>
</dbReference>
<dbReference type="EMBL" id="QJVJ01000009">
    <property type="protein sequence ID" value="PYI52534.1"/>
    <property type="molecule type" value="Genomic_DNA"/>
</dbReference>
<evidence type="ECO:0000256" key="1">
    <source>
        <dbReference type="ARBA" id="ARBA00022553"/>
    </source>
</evidence>
<evidence type="ECO:0000313" key="9">
    <source>
        <dbReference type="Proteomes" id="UP000247476"/>
    </source>
</evidence>
<keyword evidence="4" id="KW-0804">Transcription</keyword>
<dbReference type="PANTHER" id="PTHR43214">
    <property type="entry name" value="TWO-COMPONENT RESPONSE REGULATOR"/>
    <property type="match status" value="1"/>
</dbReference>
<dbReference type="PROSITE" id="PS00622">
    <property type="entry name" value="HTH_LUXR_1"/>
    <property type="match status" value="1"/>
</dbReference>
<dbReference type="InterPro" id="IPR016032">
    <property type="entry name" value="Sig_transdc_resp-reg_C-effctor"/>
</dbReference>
<dbReference type="PRINTS" id="PR00038">
    <property type="entry name" value="HTHLUXR"/>
</dbReference>
<organism evidence="8 9">
    <name type="scientific">Paenibacillus flagellatus</name>
    <dbReference type="NCBI Taxonomy" id="2211139"/>
    <lineage>
        <taxon>Bacteria</taxon>
        <taxon>Bacillati</taxon>
        <taxon>Bacillota</taxon>
        <taxon>Bacilli</taxon>
        <taxon>Bacillales</taxon>
        <taxon>Paenibacillaceae</taxon>
        <taxon>Paenibacillus</taxon>
    </lineage>
</organism>
<evidence type="ECO:0000256" key="3">
    <source>
        <dbReference type="ARBA" id="ARBA00023125"/>
    </source>
</evidence>
<dbReference type="SMART" id="SM00421">
    <property type="entry name" value="HTH_LUXR"/>
    <property type="match status" value="1"/>
</dbReference>
<dbReference type="SUPFAM" id="SSF52172">
    <property type="entry name" value="CheY-like"/>
    <property type="match status" value="1"/>
</dbReference>
<keyword evidence="3 8" id="KW-0238">DNA-binding</keyword>
<feature type="modified residue" description="4-aspartylphosphate" evidence="5">
    <location>
        <position position="68"/>
    </location>
</feature>
<evidence type="ECO:0000313" key="8">
    <source>
        <dbReference type="EMBL" id="PYI52534.1"/>
    </source>
</evidence>
<dbReference type="AlphaFoldDB" id="A0A2V5K3U7"/>
<dbReference type="Pfam" id="PF00196">
    <property type="entry name" value="GerE"/>
    <property type="match status" value="1"/>
</dbReference>
<accession>A0A2V5K3U7</accession>
<dbReference type="GO" id="GO:0003677">
    <property type="term" value="F:DNA binding"/>
    <property type="evidence" value="ECO:0007669"/>
    <property type="project" value="UniProtKB-KW"/>
</dbReference>
<dbReference type="SUPFAM" id="SSF46894">
    <property type="entry name" value="C-terminal effector domain of the bipartite response regulators"/>
    <property type="match status" value="1"/>
</dbReference>
<protein>
    <submittedName>
        <fullName evidence="8">DNA-binding response regulator</fullName>
    </submittedName>
</protein>
<dbReference type="GO" id="GO:0000160">
    <property type="term" value="P:phosphorelay signal transduction system"/>
    <property type="evidence" value="ECO:0007669"/>
    <property type="project" value="InterPro"/>
</dbReference>
<dbReference type="InterPro" id="IPR000792">
    <property type="entry name" value="Tscrpt_reg_LuxR_C"/>
</dbReference>
<evidence type="ECO:0000259" key="6">
    <source>
        <dbReference type="PROSITE" id="PS50043"/>
    </source>
</evidence>
<sequence length="232" mass="25433">MEAKEPERSGQPAKRLRIGVADDHPLFRHGVRTLLSTTPDMDIVGEAVSGDEAVELAVSAKPDVMLMDIRMPGTNGIEATRRIVASVPGVQVLILTMFQDDTSVFTAMRAGARGYVLKDAEKDELLRAIRAVGSGEAIFSPDIASRMIDYFAATRPAAREERFPELTVREREVLYLMAEGATNARIAEKLELSGKTVANYVTNILNKLQVADRHEAMRLARESRPSGDAEPL</sequence>